<organism evidence="2 3">
    <name type="scientific">Sphingomonas mollis</name>
    <dbReference type="NCBI Taxonomy" id="2795726"/>
    <lineage>
        <taxon>Bacteria</taxon>
        <taxon>Pseudomonadati</taxon>
        <taxon>Pseudomonadota</taxon>
        <taxon>Alphaproteobacteria</taxon>
        <taxon>Sphingomonadales</taxon>
        <taxon>Sphingomonadaceae</taxon>
        <taxon>Sphingomonas</taxon>
    </lineage>
</organism>
<reference evidence="3" key="1">
    <citation type="submission" date="2020-12" db="EMBL/GenBank/DDBJ databases">
        <title>Hymenobacter sp.</title>
        <authorList>
            <person name="Kim M.K."/>
        </authorList>
    </citation>
    <scope>NUCLEOTIDE SEQUENCE [LARGE SCALE GENOMIC DNA]</scope>
    <source>
        <strain evidence="3">BT553</strain>
    </source>
</reference>
<protein>
    <submittedName>
        <fullName evidence="2">Nuclear transport factor 2 family protein</fullName>
    </submittedName>
</protein>
<gene>
    <name evidence="2" type="ORF">JAO74_17890</name>
</gene>
<dbReference type="InterPro" id="IPR032710">
    <property type="entry name" value="NTF2-like_dom_sf"/>
</dbReference>
<evidence type="ECO:0000313" key="3">
    <source>
        <dbReference type="Proteomes" id="UP000640426"/>
    </source>
</evidence>
<comment type="caution">
    <text evidence="2">The sequence shown here is derived from an EMBL/GenBank/DDBJ whole genome shotgun (WGS) entry which is preliminary data.</text>
</comment>
<keyword evidence="3" id="KW-1185">Reference proteome</keyword>
<feature type="domain" description="SnoaL-like" evidence="1">
    <location>
        <begin position="6"/>
        <end position="127"/>
    </location>
</feature>
<sequence>MDDWKIRELIAARSMAINAHDVEAAIADIDQDVAIYELVPPLAMEGIAASRQRTVDWFATYSDGPYWQDGEITVISDGDVAFSHAINRVTGTSSSGDQVDMWFRTTPGWRRRDGRWRIVHDHNSVPFDPASGKGRLDLEP</sequence>
<proteinExistence type="predicted"/>
<name>A0ABS0XUE2_9SPHN</name>
<dbReference type="Proteomes" id="UP000640426">
    <property type="component" value="Unassembled WGS sequence"/>
</dbReference>
<dbReference type="EMBL" id="JAELXS010000018">
    <property type="protein sequence ID" value="MBJ6123652.1"/>
    <property type="molecule type" value="Genomic_DNA"/>
</dbReference>
<evidence type="ECO:0000313" key="2">
    <source>
        <dbReference type="EMBL" id="MBJ6123652.1"/>
    </source>
</evidence>
<dbReference type="SUPFAM" id="SSF54427">
    <property type="entry name" value="NTF2-like"/>
    <property type="match status" value="1"/>
</dbReference>
<evidence type="ECO:0000259" key="1">
    <source>
        <dbReference type="Pfam" id="PF13474"/>
    </source>
</evidence>
<dbReference type="InterPro" id="IPR037401">
    <property type="entry name" value="SnoaL-like"/>
</dbReference>
<accession>A0ABS0XUE2</accession>
<dbReference type="Pfam" id="PF13474">
    <property type="entry name" value="SnoaL_3"/>
    <property type="match status" value="1"/>
</dbReference>
<dbReference type="Gene3D" id="3.10.450.50">
    <property type="match status" value="1"/>
</dbReference>
<dbReference type="RefSeq" id="WP_199041500.1">
    <property type="nucleotide sequence ID" value="NZ_JAELXS010000018.1"/>
</dbReference>